<evidence type="ECO:0000256" key="6">
    <source>
        <dbReference type="ARBA" id="ARBA00023136"/>
    </source>
</evidence>
<dbReference type="STRING" id="695939.SAMN00790413_02933"/>
<feature type="chain" id="PRO_5012348180" evidence="8">
    <location>
        <begin position="22"/>
        <end position="490"/>
    </location>
</feature>
<evidence type="ECO:0000256" key="5">
    <source>
        <dbReference type="ARBA" id="ARBA00022692"/>
    </source>
</evidence>
<dbReference type="GO" id="GO:1990281">
    <property type="term" value="C:efflux pump complex"/>
    <property type="evidence" value="ECO:0007669"/>
    <property type="project" value="TreeGrafter"/>
</dbReference>
<dbReference type="GO" id="GO:0009279">
    <property type="term" value="C:cell outer membrane"/>
    <property type="evidence" value="ECO:0007669"/>
    <property type="project" value="UniProtKB-SubCell"/>
</dbReference>
<evidence type="ECO:0000256" key="1">
    <source>
        <dbReference type="ARBA" id="ARBA00004442"/>
    </source>
</evidence>
<dbReference type="InterPro" id="IPR003423">
    <property type="entry name" value="OMP_efflux"/>
</dbReference>
<dbReference type="SUPFAM" id="SSF56954">
    <property type="entry name" value="Outer membrane efflux proteins (OEP)"/>
    <property type="match status" value="1"/>
</dbReference>
<keyword evidence="8" id="KW-0732">Signal</keyword>
<evidence type="ECO:0000256" key="7">
    <source>
        <dbReference type="ARBA" id="ARBA00023237"/>
    </source>
</evidence>
<dbReference type="PANTHER" id="PTHR30026">
    <property type="entry name" value="OUTER MEMBRANE PROTEIN TOLC"/>
    <property type="match status" value="1"/>
</dbReference>
<dbReference type="OrthoDB" id="63572at2"/>
<evidence type="ECO:0000313" key="10">
    <source>
        <dbReference type="Proteomes" id="UP000192582"/>
    </source>
</evidence>
<dbReference type="Gene3D" id="1.20.1600.10">
    <property type="entry name" value="Outer membrane efflux proteins (OEP)"/>
    <property type="match status" value="1"/>
</dbReference>
<feature type="signal peptide" evidence="8">
    <location>
        <begin position="1"/>
        <end position="21"/>
    </location>
</feature>
<dbReference type="Proteomes" id="UP000192582">
    <property type="component" value="Unassembled WGS sequence"/>
</dbReference>
<keyword evidence="5" id="KW-0812">Transmembrane</keyword>
<gene>
    <name evidence="9" type="ORF">SAMN00790413_02933</name>
</gene>
<dbReference type="EMBL" id="FWWU01000009">
    <property type="protein sequence ID" value="SMB95659.1"/>
    <property type="molecule type" value="Genomic_DNA"/>
</dbReference>
<sequence>MRSPPLVLLLSLALAGGSALAQTELSSPAPLPAAASPGPSSALSLGQVLTQLRGSPGWRSAELRYRSAELALAAAQARAGFNLSVGAEANAVKLPAASGETQLSATLTAQASIAVLPWSPPLEAVRQAQRSLLRAAAERRAAQATLTLNTVQAYWAARNAQEARLLADAQATLAGRQLQVAQAQRQAGVLPLSGLLAREQALSDAQARQREAGGDADLAARQLVNLLGQPVFLPTDPAAYGALPTEPQLPTAVDAVIARALSGRAEVTGAQNDLLDAQAGLQAARLDAGLPELNASVQYGQLGAGQSPAGWTVGASLNAKTGVLAGQARVPVRTPGEQPTGVTLALTASVPLVGGDKRVSVRSAEVAVQGTELALATARQSVELEVRQRQADLLTALDTLASRRGALRQAQEAQGTARARLAAGLVTALDVEDANLQLRQAALGEENARVQAFLASLRLAQSSAELDLTLLTAAPATPSTQTAPTPEARP</sequence>
<organism evidence="9 10">
    <name type="scientific">Deinococcus hopiensis KR-140</name>
    <dbReference type="NCBI Taxonomy" id="695939"/>
    <lineage>
        <taxon>Bacteria</taxon>
        <taxon>Thermotogati</taxon>
        <taxon>Deinococcota</taxon>
        <taxon>Deinococci</taxon>
        <taxon>Deinococcales</taxon>
        <taxon>Deinococcaceae</taxon>
        <taxon>Deinococcus</taxon>
    </lineage>
</organism>
<keyword evidence="3" id="KW-0813">Transport</keyword>
<comment type="similarity">
    <text evidence="2">Belongs to the outer membrane factor (OMF) (TC 1.B.17) family.</text>
</comment>
<dbReference type="GO" id="GO:0015562">
    <property type="term" value="F:efflux transmembrane transporter activity"/>
    <property type="evidence" value="ECO:0007669"/>
    <property type="project" value="InterPro"/>
</dbReference>
<dbReference type="PANTHER" id="PTHR30026:SF20">
    <property type="entry name" value="OUTER MEMBRANE PROTEIN TOLC"/>
    <property type="match status" value="1"/>
</dbReference>
<keyword evidence="10" id="KW-1185">Reference proteome</keyword>
<evidence type="ECO:0000256" key="8">
    <source>
        <dbReference type="SAM" id="SignalP"/>
    </source>
</evidence>
<keyword evidence="6" id="KW-0472">Membrane</keyword>
<protein>
    <submittedName>
        <fullName evidence="9">Outer membrane protein TolC</fullName>
    </submittedName>
</protein>
<dbReference type="GO" id="GO:0015288">
    <property type="term" value="F:porin activity"/>
    <property type="evidence" value="ECO:0007669"/>
    <property type="project" value="TreeGrafter"/>
</dbReference>
<reference evidence="9 10" key="1">
    <citation type="submission" date="2017-04" db="EMBL/GenBank/DDBJ databases">
        <authorList>
            <person name="Afonso C.L."/>
            <person name="Miller P.J."/>
            <person name="Scott M.A."/>
            <person name="Spackman E."/>
            <person name="Goraichik I."/>
            <person name="Dimitrov K.M."/>
            <person name="Suarez D.L."/>
            <person name="Swayne D.E."/>
        </authorList>
    </citation>
    <scope>NUCLEOTIDE SEQUENCE [LARGE SCALE GENOMIC DNA]</scope>
    <source>
        <strain evidence="9 10">KR-140</strain>
    </source>
</reference>
<evidence type="ECO:0000313" key="9">
    <source>
        <dbReference type="EMBL" id="SMB95659.1"/>
    </source>
</evidence>
<dbReference type="Pfam" id="PF02321">
    <property type="entry name" value="OEP"/>
    <property type="match status" value="2"/>
</dbReference>
<evidence type="ECO:0000256" key="2">
    <source>
        <dbReference type="ARBA" id="ARBA00007613"/>
    </source>
</evidence>
<evidence type="ECO:0000256" key="4">
    <source>
        <dbReference type="ARBA" id="ARBA00022452"/>
    </source>
</evidence>
<dbReference type="InterPro" id="IPR051906">
    <property type="entry name" value="TolC-like"/>
</dbReference>
<keyword evidence="7" id="KW-0998">Cell outer membrane</keyword>
<name>A0A1W1VQN3_9DEIO</name>
<accession>A0A1W1VQN3</accession>
<dbReference type="AlphaFoldDB" id="A0A1W1VQN3"/>
<keyword evidence="4" id="KW-1134">Transmembrane beta strand</keyword>
<evidence type="ECO:0000256" key="3">
    <source>
        <dbReference type="ARBA" id="ARBA00022448"/>
    </source>
</evidence>
<comment type="subcellular location">
    <subcellularLocation>
        <location evidence="1">Cell outer membrane</location>
    </subcellularLocation>
</comment>
<proteinExistence type="inferred from homology"/>